<comment type="caution">
    <text evidence="1">The sequence shown here is derived from an EMBL/GenBank/DDBJ whole genome shotgun (WGS) entry which is preliminary data.</text>
</comment>
<sequence length="203" mass="22472">MVCLRLPDRRVTTEITEMRKHAVDFYSALYTAENCDSDCTAQLLYGLPQMDAESTAALDCDITLEELTTAIPVGSMEGVFFLEDAGTAYTAAGIWLLEEALLNNSLLQSRLLSSASLCSCLRTARCMKLGHLVGIDQAALVERTGIRSHQTLGQLRAEIWRSLPAEHQEFLNGTPAIVQWREGDHYDYTCRQCYCGGVERGGE</sequence>
<dbReference type="AlphaFoldDB" id="A0AAE0URX6"/>
<gene>
    <name evidence="1" type="ORF">QTP70_018899</name>
</gene>
<name>A0AAE0URX6_9TELE</name>
<keyword evidence="2" id="KW-1185">Reference proteome</keyword>
<dbReference type="Proteomes" id="UP001274896">
    <property type="component" value="Unassembled WGS sequence"/>
</dbReference>
<feature type="non-terminal residue" evidence="1">
    <location>
        <position position="203"/>
    </location>
</feature>
<accession>A0AAE0URX6</accession>
<evidence type="ECO:0000313" key="1">
    <source>
        <dbReference type="EMBL" id="KAK3515396.1"/>
    </source>
</evidence>
<protein>
    <submittedName>
        <fullName evidence="1">Uncharacterized protein</fullName>
    </submittedName>
</protein>
<proteinExistence type="predicted"/>
<reference evidence="1" key="1">
    <citation type="submission" date="2023-06" db="EMBL/GenBank/DDBJ databases">
        <title>Male Hemibagrus guttatus genome.</title>
        <authorList>
            <person name="Bian C."/>
        </authorList>
    </citation>
    <scope>NUCLEOTIDE SEQUENCE</scope>
    <source>
        <strain evidence="1">Male_cb2023</strain>
        <tissue evidence="1">Muscle</tissue>
    </source>
</reference>
<organism evidence="1 2">
    <name type="scientific">Hemibagrus guttatus</name>
    <dbReference type="NCBI Taxonomy" id="175788"/>
    <lineage>
        <taxon>Eukaryota</taxon>
        <taxon>Metazoa</taxon>
        <taxon>Chordata</taxon>
        <taxon>Craniata</taxon>
        <taxon>Vertebrata</taxon>
        <taxon>Euteleostomi</taxon>
        <taxon>Actinopterygii</taxon>
        <taxon>Neopterygii</taxon>
        <taxon>Teleostei</taxon>
        <taxon>Ostariophysi</taxon>
        <taxon>Siluriformes</taxon>
        <taxon>Bagridae</taxon>
        <taxon>Hemibagrus</taxon>
    </lineage>
</organism>
<evidence type="ECO:0000313" key="2">
    <source>
        <dbReference type="Proteomes" id="UP001274896"/>
    </source>
</evidence>
<dbReference type="EMBL" id="JAUCMX010000020">
    <property type="protein sequence ID" value="KAK3515396.1"/>
    <property type="molecule type" value="Genomic_DNA"/>
</dbReference>